<dbReference type="PANTHER" id="PTHR35889:SF3">
    <property type="entry name" value="F-BOX DOMAIN-CONTAINING PROTEIN"/>
    <property type="match status" value="1"/>
</dbReference>
<dbReference type="GO" id="GO:0004553">
    <property type="term" value="F:hydrolase activity, hydrolyzing O-glycosyl compounds"/>
    <property type="evidence" value="ECO:0007669"/>
    <property type="project" value="UniProtKB-ARBA"/>
</dbReference>
<dbReference type="InterPro" id="IPR036909">
    <property type="entry name" value="Cyt_c-like_dom_sf"/>
</dbReference>
<dbReference type="STRING" id="192904.SAMN04488514_1233"/>
<dbReference type="Gene3D" id="2.60.120.200">
    <property type="match status" value="1"/>
</dbReference>
<reference evidence="4 5" key="1">
    <citation type="submission" date="2016-10" db="EMBL/GenBank/DDBJ databases">
        <authorList>
            <person name="de Groot N.N."/>
        </authorList>
    </citation>
    <scope>NUCLEOTIDE SEQUENCE [LARGE SCALE GENOMIC DNA]</scope>
    <source>
        <strain evidence="4 5">DSM 19886</strain>
    </source>
</reference>
<dbReference type="InterPro" id="IPR011429">
    <property type="entry name" value="Cyt_c_Planctomycete-type"/>
</dbReference>
<keyword evidence="5" id="KW-1185">Reference proteome</keyword>
<proteinExistence type="predicted"/>
<protein>
    <submittedName>
        <fullName evidence="4">Planctomycete cytochrome C</fullName>
    </submittedName>
</protein>
<accession>A0A1G9YGX2</accession>
<organism evidence="4 5">
    <name type="scientific">Kriegella aquimaris</name>
    <dbReference type="NCBI Taxonomy" id="192904"/>
    <lineage>
        <taxon>Bacteria</taxon>
        <taxon>Pseudomonadati</taxon>
        <taxon>Bacteroidota</taxon>
        <taxon>Flavobacteriia</taxon>
        <taxon>Flavobacteriales</taxon>
        <taxon>Flavobacteriaceae</taxon>
        <taxon>Kriegella</taxon>
    </lineage>
</organism>
<dbReference type="InterPro" id="IPR011444">
    <property type="entry name" value="DUF1549"/>
</dbReference>
<name>A0A1G9YGX2_9FLAO</name>
<dbReference type="PANTHER" id="PTHR35889">
    <property type="entry name" value="CYCLOINULO-OLIGOSACCHARIDE FRUCTANOTRANSFERASE-RELATED"/>
    <property type="match status" value="1"/>
</dbReference>
<dbReference type="Pfam" id="PF07635">
    <property type="entry name" value="PSCyt1"/>
    <property type="match status" value="1"/>
</dbReference>
<sequence>MIFRIQYAHSIYISALAAGLIILIAGCNSVEPNDKFSALGSSEMFGTVPDTIDFNLHIKPVLSDRCFSCHGPDQNALKADLRLDLEEGALRKKLKSGGHAFVSGNIGKSEAFSRITSTNDEEKMPPAESGLILSAREVAMIAKWIDQGAEYKPHWAFIPPKAPRLPKVKMTNWVQNPIDKFILKKLESVGLEPNLSASKETLLRRVSFDLTGLPPTIAEIDAFIADKTPDAFEKVVDRLLNSPHYGDRMALEWLDVARYADSNGYSQDGLRTMWPWRDWLITAFNKNMPYDQFITWQVAGDKLPNATSEQRMATGFLRNNRLNGEGGIVDEEYRVEYVMDRTETVATSLMGMTMQCARCHDHKYDPISQEEYFEMFAFFNSANESGIAQNDGNSGPQLLLATPAVEKEIEHIETRIASLQDSLKILLEKPLTIAELPNKINLAPIIDIDFDGGKSHFTNKANTKSIINSDKDVMTEPHNNGSAVKFTGFDGVHIQSKSIDFDRADQFSFSFWFKSDHEGQQTTVLNHMSGGGTSFKGYDISVIDDMLTLRLIRAWPAHLISVRAPKPIVQNEWAHYVFTYDGSSKAKGVQVYVNGKVVEKSIGLDRLNQNISNGQKRLSIGGRPGYLSEVKGGGSIDDLKVFAKELSAAEVNVLYSEASSKPLVVPDEMLKKHYLLNYGKEVMAVREMIDQLGKRRNTMQDTLMGVMVMEDLPEPRTTYILERGGYEEKGKQVYPNTPKALMGFADSLPKNRLGLTQWLVDKKNPLTARVIVNRFWKMYFGQGIVKTVEDFGNQGSLPSHPELLDWLALEFMNSGWDIKAFQKLIVMSATYRQSSRATESTRKNDPSNMLLARGPSTRLGAEFIRDCALSASGLLNLDIGGASVKPYQPAGLWSEKGEFSVLKNYEQDHGEKLYRRGLYTFWRRTSPLPSMSLFDAPNRDNCTVIRQQTNTPMQALVLMNDPQFVEAARVLSERVIRENSNKKDQILHAHRLLTGRRPNDEVLTLLIELEQETREKFSSNTDLVKELLAVGEHPVAIELPALEVAAMTVVNNTLLSLDETIMKR</sequence>
<evidence type="ECO:0000313" key="4">
    <source>
        <dbReference type="EMBL" id="SDN08428.1"/>
    </source>
</evidence>
<dbReference type="PROSITE" id="PS51257">
    <property type="entry name" value="PROKAR_LIPOPROTEIN"/>
    <property type="match status" value="1"/>
</dbReference>
<feature type="domain" description="DUF1553" evidence="2">
    <location>
        <begin position="751"/>
        <end position="1006"/>
    </location>
</feature>
<evidence type="ECO:0000313" key="5">
    <source>
        <dbReference type="Proteomes" id="UP000199440"/>
    </source>
</evidence>
<evidence type="ECO:0000259" key="2">
    <source>
        <dbReference type="Pfam" id="PF07587"/>
    </source>
</evidence>
<gene>
    <name evidence="4" type="ORF">SAMN04488514_1233</name>
</gene>
<dbReference type="Pfam" id="PF07583">
    <property type="entry name" value="PSCyt2"/>
    <property type="match status" value="1"/>
</dbReference>
<dbReference type="SUPFAM" id="SSF46626">
    <property type="entry name" value="Cytochrome c"/>
    <property type="match status" value="1"/>
</dbReference>
<dbReference type="SUPFAM" id="SSF49899">
    <property type="entry name" value="Concanavalin A-like lectins/glucanases"/>
    <property type="match status" value="1"/>
</dbReference>
<dbReference type="AlphaFoldDB" id="A0A1G9YGX2"/>
<evidence type="ECO:0000259" key="3">
    <source>
        <dbReference type="Pfam" id="PF07635"/>
    </source>
</evidence>
<feature type="domain" description="DUF1549" evidence="1">
    <location>
        <begin position="177"/>
        <end position="383"/>
    </location>
</feature>
<dbReference type="Proteomes" id="UP000199440">
    <property type="component" value="Unassembled WGS sequence"/>
</dbReference>
<dbReference type="Pfam" id="PF07587">
    <property type="entry name" value="PSD1"/>
    <property type="match status" value="1"/>
</dbReference>
<dbReference type="Pfam" id="PF13385">
    <property type="entry name" value="Laminin_G_3"/>
    <property type="match status" value="1"/>
</dbReference>
<dbReference type="RefSeq" id="WP_089895711.1">
    <property type="nucleotide sequence ID" value="NZ_FNGV01000023.1"/>
</dbReference>
<evidence type="ECO:0000259" key="1">
    <source>
        <dbReference type="Pfam" id="PF07583"/>
    </source>
</evidence>
<dbReference type="GO" id="GO:0020037">
    <property type="term" value="F:heme binding"/>
    <property type="evidence" value="ECO:0007669"/>
    <property type="project" value="InterPro"/>
</dbReference>
<dbReference type="GO" id="GO:0005975">
    <property type="term" value="P:carbohydrate metabolic process"/>
    <property type="evidence" value="ECO:0007669"/>
    <property type="project" value="UniProtKB-ARBA"/>
</dbReference>
<dbReference type="EMBL" id="FNGV01000023">
    <property type="protein sequence ID" value="SDN08428.1"/>
    <property type="molecule type" value="Genomic_DNA"/>
</dbReference>
<dbReference type="InterPro" id="IPR022655">
    <property type="entry name" value="DUF1553"/>
</dbReference>
<dbReference type="InterPro" id="IPR013320">
    <property type="entry name" value="ConA-like_dom_sf"/>
</dbReference>
<dbReference type="GO" id="GO:0009055">
    <property type="term" value="F:electron transfer activity"/>
    <property type="evidence" value="ECO:0007669"/>
    <property type="project" value="InterPro"/>
</dbReference>
<dbReference type="OrthoDB" id="1450284at2"/>
<feature type="domain" description="Cytochrome C Planctomycete-type" evidence="3">
    <location>
        <begin position="66"/>
        <end position="128"/>
    </location>
</feature>